<reference evidence="1 2" key="1">
    <citation type="submission" date="2020-09" db="EMBL/GenBank/DDBJ databases">
        <title>De no assembly of potato wild relative species, Solanum commersonii.</title>
        <authorList>
            <person name="Cho K."/>
        </authorList>
    </citation>
    <scope>NUCLEOTIDE SEQUENCE [LARGE SCALE GENOMIC DNA]</scope>
    <source>
        <strain evidence="1">LZ3.2</strain>
        <tissue evidence="1">Leaf</tissue>
    </source>
</reference>
<evidence type="ECO:0000313" key="1">
    <source>
        <dbReference type="EMBL" id="KAG5569830.1"/>
    </source>
</evidence>
<dbReference type="Proteomes" id="UP000824120">
    <property type="component" value="Chromosome 12"/>
</dbReference>
<accession>A0A9J5W3Y8</accession>
<name>A0A9J5W3Y8_SOLCO</name>
<sequence length="104" mass="11292">MSKRMFVQVSQRLVAEGAVSSLQITKAYTTGGVHSGGVNGEVITIACNVTVLSHLQYMHLMLVLGPFATMQAIAATLSFWPPCRSCFQAKNNNESADRQVKSFI</sequence>
<proteinExistence type="predicted"/>
<gene>
    <name evidence="1" type="ORF">H5410_059596</name>
</gene>
<protein>
    <submittedName>
        <fullName evidence="1">Uncharacterized protein</fullName>
    </submittedName>
</protein>
<dbReference type="AlphaFoldDB" id="A0A9J5W3Y8"/>
<dbReference type="EMBL" id="JACXVP010000012">
    <property type="protein sequence ID" value="KAG5569830.1"/>
    <property type="molecule type" value="Genomic_DNA"/>
</dbReference>
<organism evidence="1 2">
    <name type="scientific">Solanum commersonii</name>
    <name type="common">Commerson's wild potato</name>
    <name type="synonym">Commerson's nightshade</name>
    <dbReference type="NCBI Taxonomy" id="4109"/>
    <lineage>
        <taxon>Eukaryota</taxon>
        <taxon>Viridiplantae</taxon>
        <taxon>Streptophyta</taxon>
        <taxon>Embryophyta</taxon>
        <taxon>Tracheophyta</taxon>
        <taxon>Spermatophyta</taxon>
        <taxon>Magnoliopsida</taxon>
        <taxon>eudicotyledons</taxon>
        <taxon>Gunneridae</taxon>
        <taxon>Pentapetalae</taxon>
        <taxon>asterids</taxon>
        <taxon>lamiids</taxon>
        <taxon>Solanales</taxon>
        <taxon>Solanaceae</taxon>
        <taxon>Solanoideae</taxon>
        <taxon>Solaneae</taxon>
        <taxon>Solanum</taxon>
    </lineage>
</organism>
<comment type="caution">
    <text evidence="1">The sequence shown here is derived from an EMBL/GenBank/DDBJ whole genome shotgun (WGS) entry which is preliminary data.</text>
</comment>
<evidence type="ECO:0000313" key="2">
    <source>
        <dbReference type="Proteomes" id="UP000824120"/>
    </source>
</evidence>
<keyword evidence="2" id="KW-1185">Reference proteome</keyword>